<accession>A0ACB6ZQ59</accession>
<organism evidence="1 2">
    <name type="scientific">Thelephora ganbajun</name>
    <name type="common">Ganba fungus</name>
    <dbReference type="NCBI Taxonomy" id="370292"/>
    <lineage>
        <taxon>Eukaryota</taxon>
        <taxon>Fungi</taxon>
        <taxon>Dikarya</taxon>
        <taxon>Basidiomycota</taxon>
        <taxon>Agaricomycotina</taxon>
        <taxon>Agaricomycetes</taxon>
        <taxon>Thelephorales</taxon>
        <taxon>Thelephoraceae</taxon>
        <taxon>Thelephora</taxon>
    </lineage>
</organism>
<dbReference type="EMBL" id="MU117974">
    <property type="protein sequence ID" value="KAF9651568.1"/>
    <property type="molecule type" value="Genomic_DNA"/>
</dbReference>
<proteinExistence type="predicted"/>
<name>A0ACB6ZQ59_THEGA</name>
<protein>
    <submittedName>
        <fullName evidence="1">Cytochrome b5</fullName>
    </submittedName>
</protein>
<keyword evidence="2" id="KW-1185">Reference proteome</keyword>
<reference evidence="1" key="2">
    <citation type="journal article" date="2020" name="Nat. Commun.">
        <title>Large-scale genome sequencing of mycorrhizal fungi provides insights into the early evolution of symbiotic traits.</title>
        <authorList>
            <person name="Miyauchi S."/>
            <person name="Kiss E."/>
            <person name="Kuo A."/>
            <person name="Drula E."/>
            <person name="Kohler A."/>
            <person name="Sanchez-Garcia M."/>
            <person name="Morin E."/>
            <person name="Andreopoulos B."/>
            <person name="Barry K.W."/>
            <person name="Bonito G."/>
            <person name="Buee M."/>
            <person name="Carver A."/>
            <person name="Chen C."/>
            <person name="Cichocki N."/>
            <person name="Clum A."/>
            <person name="Culley D."/>
            <person name="Crous P.W."/>
            <person name="Fauchery L."/>
            <person name="Girlanda M."/>
            <person name="Hayes R.D."/>
            <person name="Keri Z."/>
            <person name="LaButti K."/>
            <person name="Lipzen A."/>
            <person name="Lombard V."/>
            <person name="Magnuson J."/>
            <person name="Maillard F."/>
            <person name="Murat C."/>
            <person name="Nolan M."/>
            <person name="Ohm R.A."/>
            <person name="Pangilinan J."/>
            <person name="Pereira M.F."/>
            <person name="Perotto S."/>
            <person name="Peter M."/>
            <person name="Pfister S."/>
            <person name="Riley R."/>
            <person name="Sitrit Y."/>
            <person name="Stielow J.B."/>
            <person name="Szollosi G."/>
            <person name="Zifcakova L."/>
            <person name="Stursova M."/>
            <person name="Spatafora J.W."/>
            <person name="Tedersoo L."/>
            <person name="Vaario L.M."/>
            <person name="Yamada A."/>
            <person name="Yan M."/>
            <person name="Wang P."/>
            <person name="Xu J."/>
            <person name="Bruns T."/>
            <person name="Baldrian P."/>
            <person name="Vilgalys R."/>
            <person name="Dunand C."/>
            <person name="Henrissat B."/>
            <person name="Grigoriev I.V."/>
            <person name="Hibbett D."/>
            <person name="Nagy L.G."/>
            <person name="Martin F.M."/>
        </authorList>
    </citation>
    <scope>NUCLEOTIDE SEQUENCE</scope>
    <source>
        <strain evidence="1">P2</strain>
    </source>
</reference>
<reference evidence="1" key="1">
    <citation type="submission" date="2019-10" db="EMBL/GenBank/DDBJ databases">
        <authorList>
            <consortium name="DOE Joint Genome Institute"/>
            <person name="Kuo A."/>
            <person name="Miyauchi S."/>
            <person name="Kiss E."/>
            <person name="Drula E."/>
            <person name="Kohler A."/>
            <person name="Sanchez-Garcia M."/>
            <person name="Andreopoulos B."/>
            <person name="Barry K.W."/>
            <person name="Bonito G."/>
            <person name="Buee M."/>
            <person name="Carver A."/>
            <person name="Chen C."/>
            <person name="Cichocki N."/>
            <person name="Clum A."/>
            <person name="Culley D."/>
            <person name="Crous P.W."/>
            <person name="Fauchery L."/>
            <person name="Girlanda M."/>
            <person name="Hayes R."/>
            <person name="Keri Z."/>
            <person name="Labutti K."/>
            <person name="Lipzen A."/>
            <person name="Lombard V."/>
            <person name="Magnuson J."/>
            <person name="Maillard F."/>
            <person name="Morin E."/>
            <person name="Murat C."/>
            <person name="Nolan M."/>
            <person name="Ohm R."/>
            <person name="Pangilinan J."/>
            <person name="Pereira M."/>
            <person name="Perotto S."/>
            <person name="Peter M."/>
            <person name="Riley R."/>
            <person name="Sitrit Y."/>
            <person name="Stielow B."/>
            <person name="Szollosi G."/>
            <person name="Zifcakova L."/>
            <person name="Stursova M."/>
            <person name="Spatafora J.W."/>
            <person name="Tedersoo L."/>
            <person name="Vaario L.-M."/>
            <person name="Yamada A."/>
            <person name="Yan M."/>
            <person name="Wang P."/>
            <person name="Xu J."/>
            <person name="Bruns T."/>
            <person name="Baldrian P."/>
            <person name="Vilgalys R."/>
            <person name="Henrissat B."/>
            <person name="Grigoriev I.V."/>
            <person name="Hibbett D."/>
            <person name="Nagy L.G."/>
            <person name="Martin F.M."/>
        </authorList>
    </citation>
    <scope>NUCLEOTIDE SEQUENCE</scope>
    <source>
        <strain evidence="1">P2</strain>
    </source>
</reference>
<comment type="caution">
    <text evidence="1">The sequence shown here is derived from an EMBL/GenBank/DDBJ whole genome shotgun (WGS) entry which is preliminary data.</text>
</comment>
<evidence type="ECO:0000313" key="2">
    <source>
        <dbReference type="Proteomes" id="UP000886501"/>
    </source>
</evidence>
<gene>
    <name evidence="1" type="ORF">BDM02DRAFT_3090929</name>
</gene>
<sequence length="121" mass="13487">MQPPNESLAEPLDISYTQEQLREFDGSDPSKPIYVAIKGTIFDVSKKVDVYGKGKSYNLFAGKDASKALGMSSLKPEDAVSDYSTLPENERKALEDWYSFFEKRYNIVGKVIDLPPLSASL</sequence>
<dbReference type="Proteomes" id="UP000886501">
    <property type="component" value="Unassembled WGS sequence"/>
</dbReference>
<evidence type="ECO:0000313" key="1">
    <source>
        <dbReference type="EMBL" id="KAF9651568.1"/>
    </source>
</evidence>